<gene>
    <name evidence="3" type="ORF">PUN28_016200</name>
</gene>
<dbReference type="AlphaFoldDB" id="A0AAW2ETR9"/>
<reference evidence="3 4" key="1">
    <citation type="submission" date="2023-03" db="EMBL/GenBank/DDBJ databases">
        <title>High recombination rates correlate with genetic variation in Cardiocondyla obscurior ants.</title>
        <authorList>
            <person name="Errbii M."/>
        </authorList>
    </citation>
    <scope>NUCLEOTIDE SEQUENCE [LARGE SCALE GENOMIC DNA]</scope>
    <source>
        <strain evidence="3">Alpha-2009</strain>
        <tissue evidence="3">Whole body</tissue>
    </source>
</reference>
<comment type="caution">
    <text evidence="3">The sequence shown here is derived from an EMBL/GenBank/DDBJ whole genome shotgun (WGS) entry which is preliminary data.</text>
</comment>
<accession>A0AAW2ETR9</accession>
<keyword evidence="2" id="KW-1133">Transmembrane helix</keyword>
<organism evidence="3 4">
    <name type="scientific">Cardiocondyla obscurior</name>
    <dbReference type="NCBI Taxonomy" id="286306"/>
    <lineage>
        <taxon>Eukaryota</taxon>
        <taxon>Metazoa</taxon>
        <taxon>Ecdysozoa</taxon>
        <taxon>Arthropoda</taxon>
        <taxon>Hexapoda</taxon>
        <taxon>Insecta</taxon>
        <taxon>Pterygota</taxon>
        <taxon>Neoptera</taxon>
        <taxon>Endopterygota</taxon>
        <taxon>Hymenoptera</taxon>
        <taxon>Apocrita</taxon>
        <taxon>Aculeata</taxon>
        <taxon>Formicoidea</taxon>
        <taxon>Formicidae</taxon>
        <taxon>Myrmicinae</taxon>
        <taxon>Cardiocondyla</taxon>
    </lineage>
</organism>
<evidence type="ECO:0000256" key="2">
    <source>
        <dbReference type="SAM" id="Phobius"/>
    </source>
</evidence>
<evidence type="ECO:0000313" key="3">
    <source>
        <dbReference type="EMBL" id="KAL0106310.1"/>
    </source>
</evidence>
<evidence type="ECO:0000256" key="1">
    <source>
        <dbReference type="SAM" id="MobiDB-lite"/>
    </source>
</evidence>
<keyword evidence="4" id="KW-1185">Reference proteome</keyword>
<feature type="region of interest" description="Disordered" evidence="1">
    <location>
        <begin position="86"/>
        <end position="105"/>
    </location>
</feature>
<feature type="transmembrane region" description="Helical" evidence="2">
    <location>
        <begin position="38"/>
        <end position="57"/>
    </location>
</feature>
<feature type="compositionally biased region" description="Polar residues" evidence="1">
    <location>
        <begin position="93"/>
        <end position="105"/>
    </location>
</feature>
<dbReference type="Proteomes" id="UP001430953">
    <property type="component" value="Unassembled WGS sequence"/>
</dbReference>
<name>A0AAW2ETR9_9HYME</name>
<sequence length="105" mass="12004">MPPPVISRQPCKRHGHRTGFYTANFHPSPRAATTSADILARALILILQGSAILRSFIKKKKKKRLMFFPTPSRLILAEIKRRLTRLRGPRPRQSSANFPHSFLFS</sequence>
<keyword evidence="2" id="KW-0812">Transmembrane</keyword>
<evidence type="ECO:0000313" key="4">
    <source>
        <dbReference type="Proteomes" id="UP001430953"/>
    </source>
</evidence>
<dbReference type="EMBL" id="JADYXP020000018">
    <property type="protein sequence ID" value="KAL0106310.1"/>
    <property type="molecule type" value="Genomic_DNA"/>
</dbReference>
<protein>
    <submittedName>
        <fullName evidence="3">Uncharacterized protein</fullName>
    </submittedName>
</protein>
<keyword evidence="2" id="KW-0472">Membrane</keyword>
<proteinExistence type="predicted"/>